<name>A0A8J3KWN5_9ACTN</name>
<dbReference type="EMBL" id="BONI01000086">
    <property type="protein sequence ID" value="GIG10362.1"/>
    <property type="molecule type" value="Genomic_DNA"/>
</dbReference>
<feature type="chain" id="PRO_5038625845" description="Septum formation-related domain-containing protein" evidence="1">
    <location>
        <begin position="22"/>
        <end position="291"/>
    </location>
</feature>
<evidence type="ECO:0000256" key="1">
    <source>
        <dbReference type="SAM" id="SignalP"/>
    </source>
</evidence>
<dbReference type="RefSeq" id="WP_203698266.1">
    <property type="nucleotide sequence ID" value="NZ_BAAALC010000023.1"/>
</dbReference>
<feature type="signal peptide" evidence="1">
    <location>
        <begin position="1"/>
        <end position="21"/>
    </location>
</feature>
<feature type="domain" description="Septum formation-related" evidence="2">
    <location>
        <begin position="53"/>
        <end position="267"/>
    </location>
</feature>
<dbReference type="Pfam" id="PF13845">
    <property type="entry name" value="Septum_form"/>
    <property type="match status" value="1"/>
</dbReference>
<evidence type="ECO:0000259" key="2">
    <source>
        <dbReference type="Pfam" id="PF13845"/>
    </source>
</evidence>
<keyword evidence="4" id="KW-1185">Reference proteome</keyword>
<keyword evidence="1" id="KW-0732">Signal</keyword>
<evidence type="ECO:0000313" key="4">
    <source>
        <dbReference type="Proteomes" id="UP000630887"/>
    </source>
</evidence>
<sequence length="291" mass="31582">MRGRLTAGMTLAALLLNVALAGCGSGLPAGADGELADDWVPMAQVKGIVPEVGSCFDSRPAPSVNSLVKPVPCGEKHLAEVAHVGTFTGDDDPGPEQLAAAYAECDTKTADYLGGPWWRWRLQLHLTIPMSRAWEGGARWFRCDLVEVSSANFDEAWTERTGSLKGDKPAALLVGCANAVSKNDRIDSLTEAPCSSAHNAEYIGFFRAPRTMPYPESDRQWFALYRQCSELATGYVGVTMSQWYRLSTIAWPAYPEAWAAGDRRVRCVVYFGTKKVKKTVKGTKGKGLPGF</sequence>
<dbReference type="AlphaFoldDB" id="A0A8J3KWN5"/>
<proteinExistence type="predicted"/>
<accession>A0A8J3KWN5</accession>
<dbReference type="Proteomes" id="UP000630887">
    <property type="component" value="Unassembled WGS sequence"/>
</dbReference>
<dbReference type="InterPro" id="IPR026004">
    <property type="entry name" value="Septum_form"/>
</dbReference>
<protein>
    <recommendedName>
        <fullName evidence="2">Septum formation-related domain-containing protein</fullName>
    </recommendedName>
</protein>
<organism evidence="3 4">
    <name type="scientific">Catellatospora coxensis</name>
    <dbReference type="NCBI Taxonomy" id="310354"/>
    <lineage>
        <taxon>Bacteria</taxon>
        <taxon>Bacillati</taxon>
        <taxon>Actinomycetota</taxon>
        <taxon>Actinomycetes</taxon>
        <taxon>Micromonosporales</taxon>
        <taxon>Micromonosporaceae</taxon>
        <taxon>Catellatospora</taxon>
    </lineage>
</organism>
<dbReference type="PROSITE" id="PS51257">
    <property type="entry name" value="PROKAR_LIPOPROTEIN"/>
    <property type="match status" value="1"/>
</dbReference>
<evidence type="ECO:0000313" key="3">
    <source>
        <dbReference type="EMBL" id="GIG10362.1"/>
    </source>
</evidence>
<comment type="caution">
    <text evidence="3">The sequence shown here is derived from an EMBL/GenBank/DDBJ whole genome shotgun (WGS) entry which is preliminary data.</text>
</comment>
<reference evidence="3 4" key="1">
    <citation type="submission" date="2021-01" db="EMBL/GenBank/DDBJ databases">
        <title>Whole genome shotgun sequence of Catellatospora coxensis NBRC 107359.</title>
        <authorList>
            <person name="Komaki H."/>
            <person name="Tamura T."/>
        </authorList>
    </citation>
    <scope>NUCLEOTIDE SEQUENCE [LARGE SCALE GENOMIC DNA]</scope>
    <source>
        <strain evidence="3 4">NBRC 107359</strain>
    </source>
</reference>
<gene>
    <name evidence="3" type="ORF">Cco03nite_70620</name>
</gene>